<dbReference type="InterPro" id="IPR050204">
    <property type="entry name" value="AraC_XylS_family_regulators"/>
</dbReference>
<dbReference type="Gene3D" id="1.10.10.60">
    <property type="entry name" value="Homeodomain-like"/>
    <property type="match status" value="2"/>
</dbReference>
<dbReference type="InterPro" id="IPR018062">
    <property type="entry name" value="HTH_AraC-typ_CS"/>
</dbReference>
<dbReference type="InterPro" id="IPR037923">
    <property type="entry name" value="HTH-like"/>
</dbReference>
<evidence type="ECO:0000256" key="2">
    <source>
        <dbReference type="ARBA" id="ARBA00023015"/>
    </source>
</evidence>
<gene>
    <name evidence="8" type="primary">xylR_3</name>
    <name evidence="8" type="ORF">MFFC18_27710</name>
</gene>
<keyword evidence="5" id="KW-0804">Transcription</keyword>
<dbReference type="EMBL" id="CP042912">
    <property type="protein sequence ID" value="QEG22883.1"/>
    <property type="molecule type" value="Genomic_DNA"/>
</dbReference>
<dbReference type="InterPro" id="IPR018060">
    <property type="entry name" value="HTH_AraC"/>
</dbReference>
<dbReference type="PROSITE" id="PS00041">
    <property type="entry name" value="HTH_ARAC_FAMILY_1"/>
    <property type="match status" value="1"/>
</dbReference>
<feature type="region of interest" description="Disordered" evidence="6">
    <location>
        <begin position="308"/>
        <end position="330"/>
    </location>
</feature>
<dbReference type="GO" id="GO:0043565">
    <property type="term" value="F:sequence-specific DNA binding"/>
    <property type="evidence" value="ECO:0007669"/>
    <property type="project" value="InterPro"/>
</dbReference>
<dbReference type="STRING" id="980251.GCA_001642875_05121"/>
<evidence type="ECO:0000256" key="5">
    <source>
        <dbReference type="ARBA" id="ARBA00023163"/>
    </source>
</evidence>
<dbReference type="GO" id="GO:0003700">
    <property type="term" value="F:DNA-binding transcription factor activity"/>
    <property type="evidence" value="ECO:0007669"/>
    <property type="project" value="InterPro"/>
</dbReference>
<dbReference type="PANTHER" id="PTHR46796:SF13">
    <property type="entry name" value="HTH-TYPE TRANSCRIPTIONAL ACTIVATOR RHAS"/>
    <property type="match status" value="1"/>
</dbReference>
<dbReference type="PROSITE" id="PS01124">
    <property type="entry name" value="HTH_ARAC_FAMILY_2"/>
    <property type="match status" value="1"/>
</dbReference>
<dbReference type="InterPro" id="IPR003313">
    <property type="entry name" value="AraC-bd"/>
</dbReference>
<proteinExistence type="predicted"/>
<dbReference type="Proteomes" id="UP000322214">
    <property type="component" value="Chromosome"/>
</dbReference>
<keyword evidence="1" id="KW-0963">Cytoplasm</keyword>
<keyword evidence="9" id="KW-1185">Reference proteome</keyword>
<dbReference type="Pfam" id="PF02311">
    <property type="entry name" value="AraC_binding"/>
    <property type="match status" value="1"/>
</dbReference>
<dbReference type="PANTHER" id="PTHR46796">
    <property type="entry name" value="HTH-TYPE TRANSCRIPTIONAL ACTIVATOR RHAS-RELATED"/>
    <property type="match status" value="1"/>
</dbReference>
<evidence type="ECO:0000256" key="4">
    <source>
        <dbReference type="ARBA" id="ARBA00023159"/>
    </source>
</evidence>
<dbReference type="RefSeq" id="WP_148618858.1">
    <property type="nucleotide sequence ID" value="NZ_CP042912.1"/>
</dbReference>
<reference evidence="8 9" key="1">
    <citation type="submission" date="2019-08" db="EMBL/GenBank/DDBJ databases">
        <title>Deep-cultivation of Planctomycetes and their phenomic and genomic characterization uncovers novel biology.</title>
        <authorList>
            <person name="Wiegand S."/>
            <person name="Jogler M."/>
            <person name="Boedeker C."/>
            <person name="Pinto D."/>
            <person name="Vollmers J."/>
            <person name="Rivas-Marin E."/>
            <person name="Kohn T."/>
            <person name="Peeters S.H."/>
            <person name="Heuer A."/>
            <person name="Rast P."/>
            <person name="Oberbeckmann S."/>
            <person name="Bunk B."/>
            <person name="Jeske O."/>
            <person name="Meyerdierks A."/>
            <person name="Storesund J.E."/>
            <person name="Kallscheuer N."/>
            <person name="Luecker S."/>
            <person name="Lage O.M."/>
            <person name="Pohl T."/>
            <person name="Merkel B.J."/>
            <person name="Hornburger P."/>
            <person name="Mueller R.-W."/>
            <person name="Bruemmer F."/>
            <person name="Labrenz M."/>
            <person name="Spormann A.M."/>
            <person name="Op den Camp H."/>
            <person name="Overmann J."/>
            <person name="Amann R."/>
            <person name="Jetten M.S.M."/>
            <person name="Mascher T."/>
            <person name="Medema M.H."/>
            <person name="Devos D.P."/>
            <person name="Kaster A.-K."/>
            <person name="Ovreas L."/>
            <person name="Rohde M."/>
            <person name="Galperin M.Y."/>
            <person name="Jogler C."/>
        </authorList>
    </citation>
    <scope>NUCLEOTIDE SEQUENCE [LARGE SCALE GENOMIC DNA]</scope>
    <source>
        <strain evidence="8 9">FC18</strain>
    </source>
</reference>
<evidence type="ECO:0000313" key="8">
    <source>
        <dbReference type="EMBL" id="QEG22883.1"/>
    </source>
</evidence>
<dbReference type="SUPFAM" id="SSF46689">
    <property type="entry name" value="Homeodomain-like"/>
    <property type="match status" value="2"/>
</dbReference>
<keyword evidence="4" id="KW-0010">Activator</keyword>
<keyword evidence="3" id="KW-0238">DNA-binding</keyword>
<dbReference type="KEGG" id="mff:MFFC18_27710"/>
<dbReference type="SUPFAM" id="SSF51215">
    <property type="entry name" value="Regulatory protein AraC"/>
    <property type="match status" value="1"/>
</dbReference>
<organism evidence="8 9">
    <name type="scientific">Mariniblastus fucicola</name>
    <dbReference type="NCBI Taxonomy" id="980251"/>
    <lineage>
        <taxon>Bacteria</taxon>
        <taxon>Pseudomonadati</taxon>
        <taxon>Planctomycetota</taxon>
        <taxon>Planctomycetia</taxon>
        <taxon>Pirellulales</taxon>
        <taxon>Pirellulaceae</taxon>
        <taxon>Mariniblastus</taxon>
    </lineage>
</organism>
<protein>
    <submittedName>
        <fullName evidence="8">Xylose operon regulatory protein</fullName>
    </submittedName>
</protein>
<dbReference type="InterPro" id="IPR009057">
    <property type="entry name" value="Homeodomain-like_sf"/>
</dbReference>
<dbReference type="AlphaFoldDB" id="A0A5B9PKD6"/>
<evidence type="ECO:0000256" key="6">
    <source>
        <dbReference type="SAM" id="MobiDB-lite"/>
    </source>
</evidence>
<dbReference type="Pfam" id="PF12833">
    <property type="entry name" value="HTH_18"/>
    <property type="match status" value="1"/>
</dbReference>
<dbReference type="SMART" id="SM00342">
    <property type="entry name" value="HTH_ARAC"/>
    <property type="match status" value="1"/>
</dbReference>
<sequence>MADSDSSTFNYLPVPEIVNRLGLYVTGAGTDIVPAGAAYPRQNHPELYHFSWHAGRVLPEFQFVFVAAGRGEFESRETGLQEIKPGTIMMLFPDVWHRYRPHPGTGWTEYWISLGGDLLFQWLGRGLFDPNRPLTTLRQPGKTIEKYEDVIDFVMSRPEQDAPMLTAHAMALIASALEQAQTSVESINSKDDLDRSDNPLVTEALRVIWNNSHQRVSVDMIAKQLGVTRRTLERHFKKHLGRTLLQELVACRIQRAKRLLRETHVPIKYVAHAAGFSSLPNLCKVFRREVGTTPGSYREAAAMKQSARRWPNSSAAAAPEDVAEVSQNGT</sequence>
<name>A0A5B9PKD6_9BACT</name>
<evidence type="ECO:0000256" key="1">
    <source>
        <dbReference type="ARBA" id="ARBA00022490"/>
    </source>
</evidence>
<feature type="domain" description="HTH araC/xylS-type" evidence="7">
    <location>
        <begin position="202"/>
        <end position="300"/>
    </location>
</feature>
<keyword evidence="2" id="KW-0805">Transcription regulation</keyword>
<evidence type="ECO:0000313" key="9">
    <source>
        <dbReference type="Proteomes" id="UP000322214"/>
    </source>
</evidence>
<evidence type="ECO:0000259" key="7">
    <source>
        <dbReference type="PROSITE" id="PS01124"/>
    </source>
</evidence>
<evidence type="ECO:0000256" key="3">
    <source>
        <dbReference type="ARBA" id="ARBA00023125"/>
    </source>
</evidence>
<dbReference type="OrthoDB" id="9805730at2"/>
<accession>A0A5B9PKD6</accession>